<proteinExistence type="predicted"/>
<feature type="domain" description="HECT" evidence="12">
    <location>
        <begin position="709"/>
        <end position="1056"/>
    </location>
</feature>
<keyword evidence="9 10" id="KW-0833">Ubl conjugation pathway</keyword>
<dbReference type="PANTHER" id="PTHR22872:SF6">
    <property type="entry name" value="E3 UBIQUITIN-PROTEIN LIGASE HERC1-RELATED"/>
    <property type="match status" value="1"/>
</dbReference>
<dbReference type="CDD" id="cd00078">
    <property type="entry name" value="HECTc"/>
    <property type="match status" value="1"/>
</dbReference>
<dbReference type="FunFam" id="3.30.2410.10:FF:000006">
    <property type="entry name" value="probable E3 ubiquitin-protein ligase HERC1 isoform X2"/>
    <property type="match status" value="1"/>
</dbReference>
<comment type="catalytic activity">
    <reaction evidence="1">
        <text>S-ubiquitinyl-[E2 ubiquitin-conjugating enzyme]-L-cysteine + [acceptor protein]-L-lysine = [E2 ubiquitin-conjugating enzyme]-L-cysteine + N(6)-ubiquitinyl-[acceptor protein]-L-lysine.</text>
        <dbReference type="EC" id="2.3.2.26"/>
    </reaction>
</comment>
<dbReference type="PROSITE" id="PS00626">
    <property type="entry name" value="RCC1_2"/>
    <property type="match status" value="3"/>
</dbReference>
<dbReference type="Pfam" id="PF00632">
    <property type="entry name" value="HECT"/>
    <property type="match status" value="1"/>
</dbReference>
<dbReference type="InterPro" id="IPR009091">
    <property type="entry name" value="RCC1/BLIP-II"/>
</dbReference>
<dbReference type="OrthoDB" id="239701at2759"/>
<evidence type="ECO:0000256" key="4">
    <source>
        <dbReference type="ARBA" id="ARBA00012485"/>
    </source>
</evidence>
<dbReference type="GO" id="GO:0061630">
    <property type="term" value="F:ubiquitin protein ligase activity"/>
    <property type="evidence" value="ECO:0007669"/>
    <property type="project" value="UniProtKB-EC"/>
</dbReference>
<name>A0A433T5J2_ELYCH</name>
<protein>
    <recommendedName>
        <fullName evidence="4">HECT-type E3 ubiquitin transferase</fullName>
        <ecNumber evidence="4">2.3.2.26</ecNumber>
    </recommendedName>
</protein>
<evidence type="ECO:0000256" key="3">
    <source>
        <dbReference type="ARBA" id="ARBA00004906"/>
    </source>
</evidence>
<comment type="pathway">
    <text evidence="3">Protein modification; protein ubiquitination.</text>
</comment>
<gene>
    <name evidence="13" type="ORF">EGW08_015407</name>
</gene>
<dbReference type="SMART" id="SM00119">
    <property type="entry name" value="HECTc"/>
    <property type="match status" value="1"/>
</dbReference>
<dbReference type="InterPro" id="IPR000569">
    <property type="entry name" value="HECT_dom"/>
</dbReference>
<dbReference type="Gene3D" id="3.30.2410.10">
    <property type="entry name" value="Hect, E3 ligase catalytic domain"/>
    <property type="match status" value="1"/>
</dbReference>
<dbReference type="PROSITE" id="PS50012">
    <property type="entry name" value="RCC1_3"/>
    <property type="match status" value="6"/>
</dbReference>
<dbReference type="PRINTS" id="PR00633">
    <property type="entry name" value="RCCNDNSATION"/>
</dbReference>
<dbReference type="Pfam" id="PF00415">
    <property type="entry name" value="RCC1"/>
    <property type="match status" value="3"/>
</dbReference>
<dbReference type="EMBL" id="RQTK01000631">
    <property type="protein sequence ID" value="RUS76835.1"/>
    <property type="molecule type" value="Genomic_DNA"/>
</dbReference>
<comment type="caution">
    <text evidence="13">The sequence shown here is derived from an EMBL/GenBank/DDBJ whole genome shotgun (WGS) entry which is preliminary data.</text>
</comment>
<dbReference type="InterPro" id="IPR051625">
    <property type="entry name" value="Signaling_Regulatory_Domain"/>
</dbReference>
<evidence type="ECO:0000313" key="13">
    <source>
        <dbReference type="EMBL" id="RUS76835.1"/>
    </source>
</evidence>
<evidence type="ECO:0000256" key="5">
    <source>
        <dbReference type="ARBA" id="ARBA00022490"/>
    </source>
</evidence>
<sequence length="1070" mass="118279">MLKSLVWYAESSLAATFSRCKDVVILNYSTDMYHNNRVMALARKSLKQEGIMGLSQAKCFCSLLQRLPAMLLEQFQHEKNQVTSGDQLQHSQYLQCLTSMTVSLQLDSALCFLPVPLHHKGADSGKDHIAKEWQWLLSYSCAVKSTNSLLRRQAFPQTFKLLNKEKFDPDSEVNPYDNKYWDSSMDAQIMSWATQQPEDWQSGGRCQAYMWGSGRHGQICEGGRVALLPAKIASLSNAQQIVCGQNCTFIIMPTGSLMSCGEGSYGRLGQGNSDDIHTPTAISALQGFIIVQVATSAGSDGHSMALAESGEVFSWGDGDYGKLGHNNSERHKRPKQIDALQGEEVVQVSCGFKHSAVVTSDGKLFTFGNGDYGRLGHGSTANKKIPERVMSLETFHIGMVACGLNHTLCLSSDGNMVWAFGDGDYGKLGLGNSSPKSVPTRVELLKDFVIKKIACGTQFSVALTQDGSVYTWGQDRMIGQGETTCVSHCKPEQIMPLAGHFIEDIAAGAEHTLALAITGQVWGWGINTDGQLGLGHTNSPIKDPALLTVLSDMSIKQISAGRSHCAAWSFPRPLARTPGVPAPLQLGLPENIPPQYTALQAVPVQAIRSRLIVLHHFNDLIYSAWRLFNLVPKADAQSEESEVPGICEGPLRPVLSPRVYTLPMVRAISKTMVQSKNCGPQITVKRLSTRGKKCRPVYIQIAEQVVKLKSDDLRLPARAWKVKLIGEGADDAGGVFDDTITEMCLELESGTVPLLVPTPNAKNESGNNRDRFLLNASLDVEEHSAWFKFLGILFGVAVRTKKPLDLHLAPCIWKLIAGMPLNVDDLEEVDHLYIQSLKGIKDIHESGINETNFHEFIPIDTFEGQSSSGHVVSVIPGGQCVPVYFHNRSEYVDCVLQYRLHEWDKQVALIREGMAGIIPVPLLAFLTAPALERLVCGTDEVNIEVLQKVVRYRGIDENHLLVRWFWAVLESFTNEERIQFLRFISGRTRLPSNPADITQRFQIMTSDRGRDSLPTSQTCFFQLRLPGYSSQAAMASKLRYAINHCRSIDMDNYMLVRNTDTSQDSDDDIV</sequence>
<feature type="repeat" description="RCC1" evidence="11">
    <location>
        <begin position="519"/>
        <end position="571"/>
    </location>
</feature>
<dbReference type="STRING" id="188477.A0A433T5J2"/>
<keyword evidence="6" id="KW-0597">Phosphoprotein</keyword>
<dbReference type="AlphaFoldDB" id="A0A433T5J2"/>
<comment type="subcellular location">
    <subcellularLocation>
        <location evidence="2">Cytoplasm</location>
    </subcellularLocation>
</comment>
<feature type="repeat" description="RCC1" evidence="11">
    <location>
        <begin position="362"/>
        <end position="413"/>
    </location>
</feature>
<feature type="repeat" description="RCC1" evidence="11">
    <location>
        <begin position="415"/>
        <end position="466"/>
    </location>
</feature>
<dbReference type="InterPro" id="IPR000408">
    <property type="entry name" value="Reg_chr_condens"/>
</dbReference>
<feature type="repeat" description="RCC1" evidence="11">
    <location>
        <begin position="467"/>
        <end position="518"/>
    </location>
</feature>
<evidence type="ECO:0000313" key="14">
    <source>
        <dbReference type="Proteomes" id="UP000271974"/>
    </source>
</evidence>
<evidence type="ECO:0000259" key="12">
    <source>
        <dbReference type="PROSITE" id="PS50237"/>
    </source>
</evidence>
<dbReference type="PROSITE" id="PS50237">
    <property type="entry name" value="HECT"/>
    <property type="match status" value="1"/>
</dbReference>
<evidence type="ECO:0000256" key="10">
    <source>
        <dbReference type="PROSITE-ProRule" id="PRU00104"/>
    </source>
</evidence>
<dbReference type="GO" id="GO:0005737">
    <property type="term" value="C:cytoplasm"/>
    <property type="evidence" value="ECO:0007669"/>
    <property type="project" value="UniProtKB-SubCell"/>
</dbReference>
<reference evidence="13 14" key="1">
    <citation type="submission" date="2019-01" db="EMBL/GenBank/DDBJ databases">
        <title>A draft genome assembly of the solar-powered sea slug Elysia chlorotica.</title>
        <authorList>
            <person name="Cai H."/>
            <person name="Li Q."/>
            <person name="Fang X."/>
            <person name="Li J."/>
            <person name="Curtis N.E."/>
            <person name="Altenburger A."/>
            <person name="Shibata T."/>
            <person name="Feng M."/>
            <person name="Maeda T."/>
            <person name="Schwartz J.A."/>
            <person name="Shigenobu S."/>
            <person name="Lundholm N."/>
            <person name="Nishiyama T."/>
            <person name="Yang H."/>
            <person name="Hasebe M."/>
            <person name="Li S."/>
            <person name="Pierce S.K."/>
            <person name="Wang J."/>
        </authorList>
    </citation>
    <scope>NUCLEOTIDE SEQUENCE [LARGE SCALE GENOMIC DNA]</scope>
    <source>
        <strain evidence="13">EC2010</strain>
        <tissue evidence="13">Whole organism of an adult</tissue>
    </source>
</reference>
<dbReference type="Proteomes" id="UP000271974">
    <property type="component" value="Unassembled WGS sequence"/>
</dbReference>
<feature type="repeat" description="RCC1" evidence="11">
    <location>
        <begin position="310"/>
        <end position="361"/>
    </location>
</feature>
<feature type="repeat" description="RCC1" evidence="11">
    <location>
        <begin position="255"/>
        <end position="309"/>
    </location>
</feature>
<dbReference type="Gene3D" id="3.30.2160.10">
    <property type="entry name" value="Hect, E3 ligase catalytic domain"/>
    <property type="match status" value="1"/>
</dbReference>
<dbReference type="InterPro" id="IPR058923">
    <property type="entry name" value="RCC1-like_dom"/>
</dbReference>
<evidence type="ECO:0000256" key="2">
    <source>
        <dbReference type="ARBA" id="ARBA00004496"/>
    </source>
</evidence>
<dbReference type="PANTHER" id="PTHR22872">
    <property type="entry name" value="BTK-BINDING PROTEIN-RELATED"/>
    <property type="match status" value="1"/>
</dbReference>
<evidence type="ECO:0000256" key="11">
    <source>
        <dbReference type="PROSITE-ProRule" id="PRU00235"/>
    </source>
</evidence>
<dbReference type="SUPFAM" id="SSF50985">
    <property type="entry name" value="RCC1/BLIP-II"/>
    <property type="match status" value="1"/>
</dbReference>
<feature type="active site" description="Glycyl thioester intermediate" evidence="10">
    <location>
        <position position="1019"/>
    </location>
</feature>
<evidence type="ECO:0000256" key="6">
    <source>
        <dbReference type="ARBA" id="ARBA00022553"/>
    </source>
</evidence>
<organism evidence="13 14">
    <name type="scientific">Elysia chlorotica</name>
    <name type="common">Eastern emerald elysia</name>
    <name type="synonym">Sea slug</name>
    <dbReference type="NCBI Taxonomy" id="188477"/>
    <lineage>
        <taxon>Eukaryota</taxon>
        <taxon>Metazoa</taxon>
        <taxon>Spiralia</taxon>
        <taxon>Lophotrochozoa</taxon>
        <taxon>Mollusca</taxon>
        <taxon>Gastropoda</taxon>
        <taxon>Heterobranchia</taxon>
        <taxon>Euthyneura</taxon>
        <taxon>Panpulmonata</taxon>
        <taxon>Sacoglossa</taxon>
        <taxon>Placobranchoidea</taxon>
        <taxon>Plakobranchidae</taxon>
        <taxon>Elysia</taxon>
    </lineage>
</organism>
<keyword evidence="14" id="KW-1185">Reference proteome</keyword>
<evidence type="ECO:0000256" key="8">
    <source>
        <dbReference type="ARBA" id="ARBA00022737"/>
    </source>
</evidence>
<keyword evidence="5" id="KW-0963">Cytoplasm</keyword>
<keyword evidence="8" id="KW-0677">Repeat</keyword>
<dbReference type="Gene3D" id="3.90.1750.10">
    <property type="entry name" value="Hect, E3 ligase catalytic domains"/>
    <property type="match status" value="1"/>
</dbReference>
<dbReference type="Gene3D" id="2.130.10.30">
    <property type="entry name" value="Regulator of chromosome condensation 1/beta-lactamase-inhibitor protein II"/>
    <property type="match status" value="1"/>
</dbReference>
<evidence type="ECO:0000256" key="1">
    <source>
        <dbReference type="ARBA" id="ARBA00000885"/>
    </source>
</evidence>
<dbReference type="InterPro" id="IPR035983">
    <property type="entry name" value="Hect_E3_ubiquitin_ligase"/>
</dbReference>
<evidence type="ECO:0000256" key="7">
    <source>
        <dbReference type="ARBA" id="ARBA00022679"/>
    </source>
</evidence>
<evidence type="ECO:0000256" key="9">
    <source>
        <dbReference type="ARBA" id="ARBA00022786"/>
    </source>
</evidence>
<dbReference type="SUPFAM" id="SSF56204">
    <property type="entry name" value="Hect, E3 ligase catalytic domain"/>
    <property type="match status" value="1"/>
</dbReference>
<keyword evidence="7" id="KW-0808">Transferase</keyword>
<accession>A0A433T5J2</accession>
<dbReference type="Pfam" id="PF25390">
    <property type="entry name" value="WD40_RLD"/>
    <property type="match status" value="1"/>
</dbReference>
<dbReference type="EC" id="2.3.2.26" evidence="4"/>